<keyword evidence="3" id="KW-0418">Kinase</keyword>
<keyword evidence="4 5" id="KW-0067">ATP-binding</keyword>
<feature type="binding site" evidence="5">
    <location>
        <position position="161"/>
    </location>
    <ligand>
        <name>ATP</name>
        <dbReference type="ChEBI" id="CHEBI:30616"/>
    </ligand>
</feature>
<dbReference type="InterPro" id="IPR008271">
    <property type="entry name" value="Ser/Thr_kinase_AS"/>
</dbReference>
<dbReference type="Gene3D" id="1.10.510.10">
    <property type="entry name" value="Transferase(Phosphotransferase) domain 1"/>
    <property type="match status" value="1"/>
</dbReference>
<evidence type="ECO:0000256" key="2">
    <source>
        <dbReference type="ARBA" id="ARBA00022741"/>
    </source>
</evidence>
<sequence>AACGGSSGGCTLDDGARAGGGTGNHFRQRFSSGPRSCAIATTRSSGHREGSWPTATATASAGPGLAPSGSGAAAPKSQSDRAETPAAAPAAPGTGGGVCGGVAASPSAVLDSYDVTELLLGRDVLVDVDDPSSYLGHGTSGVVRRGLLRQPDGSWRPVAVKLLNQPNDQAVDAYRRHHKTLLQEITILGSLRHPNIPGTSFLVEELCGRALSHAIYDASTPYSLRQVLRWCCDIARGLAYLHPNIMHRDLKPSNVLLDQYGTAKISDFGLARFKIHTTLVTRDAEVGTTCYMSPECFVSNDFKVTAACDVYSLGVMINEMVTRQHPWSGVRTAVVGFKVAVVGDRPRLPDVGSPLCPPALRDLIRDCWAQRPEERPSSGEVLRRLQALLAEVEEGEGEGVLQPRDGVATRAVVVAAAAAVAAVEEEGRGGGGGAVA</sequence>
<dbReference type="InterPro" id="IPR017441">
    <property type="entry name" value="Protein_kinase_ATP_BS"/>
</dbReference>
<dbReference type="InterPro" id="IPR000719">
    <property type="entry name" value="Prot_kinase_dom"/>
</dbReference>
<dbReference type="GO" id="GO:0005524">
    <property type="term" value="F:ATP binding"/>
    <property type="evidence" value="ECO:0007669"/>
    <property type="project" value="UniProtKB-UniRule"/>
</dbReference>
<dbReference type="OrthoDB" id="4062651at2759"/>
<dbReference type="KEGG" id="vcn:VOLCADRAFT_117985"/>
<dbReference type="Pfam" id="PF00069">
    <property type="entry name" value="Pkinase"/>
    <property type="match status" value="1"/>
</dbReference>
<keyword evidence="10" id="KW-1185">Reference proteome</keyword>
<dbReference type="InterPro" id="IPR051681">
    <property type="entry name" value="Ser/Thr_Kinases-Pseudokinases"/>
</dbReference>
<gene>
    <name evidence="9" type="ORF">VOLCADRAFT_117985</name>
</gene>
<feature type="compositionally biased region" description="Low complexity" evidence="7">
    <location>
        <begin position="53"/>
        <end position="75"/>
    </location>
</feature>
<accession>D8TZL8</accession>
<evidence type="ECO:0000256" key="3">
    <source>
        <dbReference type="ARBA" id="ARBA00022777"/>
    </source>
</evidence>
<dbReference type="InParanoid" id="D8TZL8"/>
<organism evidence="10">
    <name type="scientific">Volvox carteri f. nagariensis</name>
    <dbReference type="NCBI Taxonomy" id="3068"/>
    <lineage>
        <taxon>Eukaryota</taxon>
        <taxon>Viridiplantae</taxon>
        <taxon>Chlorophyta</taxon>
        <taxon>core chlorophytes</taxon>
        <taxon>Chlorophyceae</taxon>
        <taxon>CS clade</taxon>
        <taxon>Chlamydomonadales</taxon>
        <taxon>Volvocaceae</taxon>
        <taxon>Volvox</taxon>
    </lineage>
</organism>
<keyword evidence="6" id="KW-0723">Serine/threonine-protein kinase</keyword>
<protein>
    <recommendedName>
        <fullName evidence="8">Protein kinase domain-containing protein</fullName>
    </recommendedName>
</protein>
<reference evidence="9 10" key="1">
    <citation type="journal article" date="2010" name="Science">
        <title>Genomic analysis of organismal complexity in the multicellular green alga Volvox carteri.</title>
        <authorList>
            <person name="Prochnik S.E."/>
            <person name="Umen J."/>
            <person name="Nedelcu A.M."/>
            <person name="Hallmann A."/>
            <person name="Miller S.M."/>
            <person name="Nishii I."/>
            <person name="Ferris P."/>
            <person name="Kuo A."/>
            <person name="Mitros T."/>
            <person name="Fritz-Laylin L.K."/>
            <person name="Hellsten U."/>
            <person name="Chapman J."/>
            <person name="Simakov O."/>
            <person name="Rensing S.A."/>
            <person name="Terry A."/>
            <person name="Pangilinan J."/>
            <person name="Kapitonov V."/>
            <person name="Jurka J."/>
            <person name="Salamov A."/>
            <person name="Shapiro H."/>
            <person name="Schmutz J."/>
            <person name="Grimwood J."/>
            <person name="Lindquist E."/>
            <person name="Lucas S."/>
            <person name="Grigoriev I.V."/>
            <person name="Schmitt R."/>
            <person name="Kirk D."/>
            <person name="Rokhsar D.S."/>
        </authorList>
    </citation>
    <scope>NUCLEOTIDE SEQUENCE [LARGE SCALE GENOMIC DNA]</scope>
    <source>
        <strain evidence="10">f. Nagariensis / Eve</strain>
    </source>
</reference>
<dbReference type="SUPFAM" id="SSF56112">
    <property type="entry name" value="Protein kinase-like (PK-like)"/>
    <property type="match status" value="1"/>
</dbReference>
<dbReference type="PROSITE" id="PS00107">
    <property type="entry name" value="PROTEIN_KINASE_ATP"/>
    <property type="match status" value="1"/>
</dbReference>
<dbReference type="PROSITE" id="PS00108">
    <property type="entry name" value="PROTEIN_KINASE_ST"/>
    <property type="match status" value="1"/>
</dbReference>
<evidence type="ECO:0000256" key="7">
    <source>
        <dbReference type="SAM" id="MobiDB-lite"/>
    </source>
</evidence>
<name>D8TZL8_VOLCA</name>
<keyword evidence="1" id="KW-0808">Transferase</keyword>
<feature type="non-terminal residue" evidence="9">
    <location>
        <position position="1"/>
    </location>
</feature>
<proteinExistence type="inferred from homology"/>
<feature type="domain" description="Protein kinase" evidence="8">
    <location>
        <begin position="129"/>
        <end position="389"/>
    </location>
</feature>
<evidence type="ECO:0000256" key="1">
    <source>
        <dbReference type="ARBA" id="ARBA00022679"/>
    </source>
</evidence>
<dbReference type="Proteomes" id="UP000001058">
    <property type="component" value="Unassembled WGS sequence"/>
</dbReference>
<dbReference type="eggNOG" id="KOG0192">
    <property type="taxonomic scope" value="Eukaryota"/>
</dbReference>
<evidence type="ECO:0000313" key="9">
    <source>
        <dbReference type="EMBL" id="EFJ47035.1"/>
    </source>
</evidence>
<dbReference type="PANTHER" id="PTHR44329">
    <property type="entry name" value="SERINE/THREONINE-PROTEIN KINASE TNNI3K-RELATED"/>
    <property type="match status" value="1"/>
</dbReference>
<comment type="similarity">
    <text evidence="6">Belongs to the protein kinase superfamily.</text>
</comment>
<dbReference type="PANTHER" id="PTHR44329:SF214">
    <property type="entry name" value="PROTEIN KINASE DOMAIN-CONTAINING PROTEIN"/>
    <property type="match status" value="1"/>
</dbReference>
<dbReference type="EMBL" id="GL378347">
    <property type="protein sequence ID" value="EFJ47035.1"/>
    <property type="molecule type" value="Genomic_DNA"/>
</dbReference>
<evidence type="ECO:0000256" key="4">
    <source>
        <dbReference type="ARBA" id="ARBA00022840"/>
    </source>
</evidence>
<dbReference type="GeneID" id="9615929"/>
<keyword evidence="2 5" id="KW-0547">Nucleotide-binding</keyword>
<dbReference type="RefSeq" id="XP_002951930.1">
    <property type="nucleotide sequence ID" value="XM_002951884.1"/>
</dbReference>
<feature type="compositionally biased region" description="Polar residues" evidence="7">
    <location>
        <begin position="29"/>
        <end position="44"/>
    </location>
</feature>
<dbReference type="PROSITE" id="PS50011">
    <property type="entry name" value="PROTEIN_KINASE_DOM"/>
    <property type="match status" value="1"/>
</dbReference>
<dbReference type="SMART" id="SM00220">
    <property type="entry name" value="S_TKc"/>
    <property type="match status" value="1"/>
</dbReference>
<evidence type="ECO:0000313" key="10">
    <source>
        <dbReference type="Proteomes" id="UP000001058"/>
    </source>
</evidence>
<dbReference type="InterPro" id="IPR011009">
    <property type="entry name" value="Kinase-like_dom_sf"/>
</dbReference>
<evidence type="ECO:0000256" key="6">
    <source>
        <dbReference type="RuleBase" id="RU000304"/>
    </source>
</evidence>
<evidence type="ECO:0000256" key="5">
    <source>
        <dbReference type="PROSITE-ProRule" id="PRU10141"/>
    </source>
</evidence>
<dbReference type="AlphaFoldDB" id="D8TZL8"/>
<dbReference type="GO" id="GO:0004674">
    <property type="term" value="F:protein serine/threonine kinase activity"/>
    <property type="evidence" value="ECO:0007669"/>
    <property type="project" value="UniProtKB-KW"/>
</dbReference>
<feature type="region of interest" description="Disordered" evidence="7">
    <location>
        <begin position="1"/>
        <end position="94"/>
    </location>
</feature>
<evidence type="ECO:0000259" key="8">
    <source>
        <dbReference type="PROSITE" id="PS50011"/>
    </source>
</evidence>
<dbReference type="STRING" id="3068.D8TZL8"/>